<dbReference type="CDD" id="cd07713">
    <property type="entry name" value="DHPS-like_MBL-fold"/>
    <property type="match status" value="1"/>
</dbReference>
<reference evidence="2" key="2">
    <citation type="submission" date="2021-04" db="EMBL/GenBank/DDBJ databases">
        <authorList>
            <person name="Gilroy R."/>
        </authorList>
    </citation>
    <scope>NUCLEOTIDE SEQUENCE</scope>
    <source>
        <strain evidence="2">ChiHecec2B26-7398</strain>
    </source>
</reference>
<evidence type="ECO:0000313" key="3">
    <source>
        <dbReference type="Proteomes" id="UP000886751"/>
    </source>
</evidence>
<protein>
    <submittedName>
        <fullName evidence="2">MBL fold metallo-hydrolase</fullName>
    </submittedName>
</protein>
<sequence>MRIITLIENTPGAPGCAHEHGLSLYIETARHTLLLDTGASDAFAANAAALGLDLGRVDTVVLSHGHYDHAGGLLRMAQLAPQAAIYMQRGAGQDFYHGARYIGIDKAILQLPGVRLLDGDCRLDDELFLFAGVTGRRFWPQSNLELRAAGPGGVLRQDDFAHEQCLVVTQGVRHILLSGCAHNGIFNILDRYRALFGADPDVVVSGFHMKKAEPYTDAEWQVIEDTGRALQAYRHTQFYTGHCTGRPAQERLQQILGAQLRALHSGVALDL</sequence>
<accession>A0A9D1Y298</accession>
<dbReference type="GO" id="GO:0016740">
    <property type="term" value="F:transferase activity"/>
    <property type="evidence" value="ECO:0007669"/>
    <property type="project" value="TreeGrafter"/>
</dbReference>
<feature type="domain" description="Metallo-beta-lactamase" evidence="1">
    <location>
        <begin position="20"/>
        <end position="207"/>
    </location>
</feature>
<evidence type="ECO:0000313" key="2">
    <source>
        <dbReference type="EMBL" id="HIX95591.1"/>
    </source>
</evidence>
<comment type="caution">
    <text evidence="2">The sequence shown here is derived from an EMBL/GenBank/DDBJ whole genome shotgun (WGS) entry which is preliminary data.</text>
</comment>
<name>A0A9D1Y298_9FIRM</name>
<dbReference type="InterPro" id="IPR001279">
    <property type="entry name" value="Metallo-B-lactamas"/>
</dbReference>
<evidence type="ECO:0000259" key="1">
    <source>
        <dbReference type="SMART" id="SM00849"/>
    </source>
</evidence>
<dbReference type="AlphaFoldDB" id="A0A9D1Y298"/>
<dbReference type="InterPro" id="IPR041712">
    <property type="entry name" value="DHPS-like_MBL-fold"/>
</dbReference>
<dbReference type="PANTHER" id="PTHR13754">
    <property type="entry name" value="METALLO-BETA-LACTAMASE SUPERFAMILY PROTEIN"/>
    <property type="match status" value="1"/>
</dbReference>
<dbReference type="Gene3D" id="3.60.15.10">
    <property type="entry name" value="Ribonuclease Z/Hydroxyacylglutathione hydrolase-like"/>
    <property type="match status" value="1"/>
</dbReference>
<dbReference type="EMBL" id="DXEI01000134">
    <property type="protein sequence ID" value="HIX95591.1"/>
    <property type="molecule type" value="Genomic_DNA"/>
</dbReference>
<dbReference type="Pfam" id="PF00753">
    <property type="entry name" value="Lactamase_B"/>
    <property type="match status" value="1"/>
</dbReference>
<dbReference type="InterPro" id="IPR036866">
    <property type="entry name" value="RibonucZ/Hydroxyglut_hydro"/>
</dbReference>
<dbReference type="PANTHER" id="PTHR13754:SF13">
    <property type="entry name" value="METALLO-BETA-LACTAMASE SUPERFAMILY PROTEIN (AFU_ORTHOLOGUE AFUA_3G07630)"/>
    <property type="match status" value="1"/>
</dbReference>
<dbReference type="SMART" id="SM00849">
    <property type="entry name" value="Lactamase_B"/>
    <property type="match status" value="1"/>
</dbReference>
<organism evidence="2 3">
    <name type="scientific">Candidatus Gemmiger excrementipullorum</name>
    <dbReference type="NCBI Taxonomy" id="2838610"/>
    <lineage>
        <taxon>Bacteria</taxon>
        <taxon>Bacillati</taxon>
        <taxon>Bacillota</taxon>
        <taxon>Clostridia</taxon>
        <taxon>Eubacteriales</taxon>
        <taxon>Gemmiger</taxon>
    </lineage>
</organism>
<dbReference type="Proteomes" id="UP000886751">
    <property type="component" value="Unassembled WGS sequence"/>
</dbReference>
<reference evidence="2" key="1">
    <citation type="journal article" date="2021" name="PeerJ">
        <title>Extensive microbial diversity within the chicken gut microbiome revealed by metagenomics and culture.</title>
        <authorList>
            <person name="Gilroy R."/>
            <person name="Ravi A."/>
            <person name="Getino M."/>
            <person name="Pursley I."/>
            <person name="Horton D.L."/>
            <person name="Alikhan N.F."/>
            <person name="Baker D."/>
            <person name="Gharbi K."/>
            <person name="Hall N."/>
            <person name="Watson M."/>
            <person name="Adriaenssens E.M."/>
            <person name="Foster-Nyarko E."/>
            <person name="Jarju S."/>
            <person name="Secka A."/>
            <person name="Antonio M."/>
            <person name="Oren A."/>
            <person name="Chaudhuri R.R."/>
            <person name="La Ragione R."/>
            <person name="Hildebrand F."/>
            <person name="Pallen M.J."/>
        </authorList>
    </citation>
    <scope>NUCLEOTIDE SEQUENCE</scope>
    <source>
        <strain evidence="2">ChiHecec2B26-7398</strain>
    </source>
</reference>
<dbReference type="InterPro" id="IPR052926">
    <property type="entry name" value="Metallo-beta-lactamase_dom"/>
</dbReference>
<gene>
    <name evidence="2" type="ORF">H9846_09055</name>
</gene>
<dbReference type="SUPFAM" id="SSF56281">
    <property type="entry name" value="Metallo-hydrolase/oxidoreductase"/>
    <property type="match status" value="1"/>
</dbReference>
<proteinExistence type="predicted"/>